<gene>
    <name evidence="1" type="ORF">SDC9_207613</name>
</gene>
<dbReference type="AlphaFoldDB" id="A0A645J8D8"/>
<name>A0A645J8D8_9ZZZZ</name>
<protein>
    <submittedName>
        <fullName evidence="1">Uncharacterized protein</fullName>
    </submittedName>
</protein>
<reference evidence="1" key="1">
    <citation type="submission" date="2019-08" db="EMBL/GenBank/DDBJ databases">
        <authorList>
            <person name="Kucharzyk K."/>
            <person name="Murdoch R.W."/>
            <person name="Higgins S."/>
            <person name="Loffler F."/>
        </authorList>
    </citation>
    <scope>NUCLEOTIDE SEQUENCE</scope>
</reference>
<dbReference type="EMBL" id="VSSQ01134428">
    <property type="protein sequence ID" value="MPN59891.1"/>
    <property type="molecule type" value="Genomic_DNA"/>
</dbReference>
<proteinExistence type="predicted"/>
<accession>A0A645J8D8</accession>
<evidence type="ECO:0000313" key="1">
    <source>
        <dbReference type="EMBL" id="MPN59891.1"/>
    </source>
</evidence>
<sequence>MLLLQLLPLQPLQAFELHVQNGLSLHVGQAEALHQPLLGLVIAGADDVDDLVDVVPGNEQPLQQVGALPGLVQVVTGTPDDDLLLKGDVFVQNLTQSKDARLGLVVHQSQHDHGKGGL</sequence>
<organism evidence="1">
    <name type="scientific">bioreactor metagenome</name>
    <dbReference type="NCBI Taxonomy" id="1076179"/>
    <lineage>
        <taxon>unclassified sequences</taxon>
        <taxon>metagenomes</taxon>
        <taxon>ecological metagenomes</taxon>
    </lineage>
</organism>
<comment type="caution">
    <text evidence="1">The sequence shown here is derived from an EMBL/GenBank/DDBJ whole genome shotgun (WGS) entry which is preliminary data.</text>
</comment>